<proteinExistence type="predicted"/>
<accession>A0A4Y2PTW0</accession>
<dbReference type="EMBL" id="BGPR01134981">
    <property type="protein sequence ID" value="GBN54714.1"/>
    <property type="molecule type" value="Genomic_DNA"/>
</dbReference>
<dbReference type="AlphaFoldDB" id="A0A4Y2PTW0"/>
<feature type="non-terminal residue" evidence="1">
    <location>
        <position position="1"/>
    </location>
</feature>
<evidence type="ECO:0000313" key="1">
    <source>
        <dbReference type="EMBL" id="GBN54714.1"/>
    </source>
</evidence>
<dbReference type="Proteomes" id="UP000499080">
    <property type="component" value="Unassembled WGS sequence"/>
</dbReference>
<name>A0A4Y2PTW0_ARAVE</name>
<sequence>KPRSGFLQRFLCDVTPYQEHYKYSAVGFDGERLLRTPLKNHFGVSSPVRAGELSAIESAVTVTISELLFLCVARSGSAVTVFASDLV</sequence>
<evidence type="ECO:0000313" key="2">
    <source>
        <dbReference type="Proteomes" id="UP000499080"/>
    </source>
</evidence>
<gene>
    <name evidence="1" type="ORF">AVEN_243484_1</name>
</gene>
<comment type="caution">
    <text evidence="1">The sequence shown here is derived from an EMBL/GenBank/DDBJ whole genome shotgun (WGS) entry which is preliminary data.</text>
</comment>
<organism evidence="1 2">
    <name type="scientific">Araneus ventricosus</name>
    <name type="common">Orbweaver spider</name>
    <name type="synonym">Epeira ventricosa</name>
    <dbReference type="NCBI Taxonomy" id="182803"/>
    <lineage>
        <taxon>Eukaryota</taxon>
        <taxon>Metazoa</taxon>
        <taxon>Ecdysozoa</taxon>
        <taxon>Arthropoda</taxon>
        <taxon>Chelicerata</taxon>
        <taxon>Arachnida</taxon>
        <taxon>Araneae</taxon>
        <taxon>Araneomorphae</taxon>
        <taxon>Entelegynae</taxon>
        <taxon>Araneoidea</taxon>
        <taxon>Araneidae</taxon>
        <taxon>Araneus</taxon>
    </lineage>
</organism>
<reference evidence="1 2" key="1">
    <citation type="journal article" date="2019" name="Sci. Rep.">
        <title>Orb-weaving spider Araneus ventricosus genome elucidates the spidroin gene catalogue.</title>
        <authorList>
            <person name="Kono N."/>
            <person name="Nakamura H."/>
            <person name="Ohtoshi R."/>
            <person name="Moran D.A.P."/>
            <person name="Shinohara A."/>
            <person name="Yoshida Y."/>
            <person name="Fujiwara M."/>
            <person name="Mori M."/>
            <person name="Tomita M."/>
            <person name="Arakawa K."/>
        </authorList>
    </citation>
    <scope>NUCLEOTIDE SEQUENCE [LARGE SCALE GENOMIC DNA]</scope>
</reference>
<protein>
    <submittedName>
        <fullName evidence="1">Uncharacterized protein</fullName>
    </submittedName>
</protein>
<keyword evidence="2" id="KW-1185">Reference proteome</keyword>